<proteinExistence type="predicted"/>
<dbReference type="GO" id="GO:0016491">
    <property type="term" value="F:oxidoreductase activity"/>
    <property type="evidence" value="ECO:0007669"/>
    <property type="project" value="UniProtKB-KW"/>
</dbReference>
<evidence type="ECO:0000256" key="1">
    <source>
        <dbReference type="ARBA" id="ARBA00022630"/>
    </source>
</evidence>
<reference evidence="5" key="1">
    <citation type="journal article" date="2014" name="Environ. Microbiol.">
        <title>Comparative genomics of the marine bacterial genus Glaciecola reveals the high degree of genomic diversity and genomic characteristic for cold adaptation.</title>
        <authorList>
            <person name="Qin Q.L."/>
            <person name="Xie B.B."/>
            <person name="Yu Y."/>
            <person name="Shu Y.L."/>
            <person name="Rong J.C."/>
            <person name="Zhang Y.J."/>
            <person name="Zhao D.L."/>
            <person name="Chen X.L."/>
            <person name="Zhang X.Y."/>
            <person name="Chen B."/>
            <person name="Zhou B.C."/>
            <person name="Zhang Y.Z."/>
        </authorList>
    </citation>
    <scope>NUCLEOTIDE SEQUENCE [LARGE SCALE GENOMIC DNA]</scope>
    <source>
        <strain evidence="5">ACAM 615</strain>
    </source>
</reference>
<dbReference type="STRING" id="1121922.GCA_000428905_02203"/>
<feature type="domain" description="NADH:flavin oxidoreductase/NADH oxidase N-terminal" evidence="3">
    <location>
        <begin position="23"/>
        <end position="352"/>
    </location>
</feature>
<sequence>MSTYDVIVYNIINYTDPLAMKAFAPLVLPNGIEIKNRFVKAAMEENMAQDHQLPGIALKNLYAAWAKGGVGMIITGNVMVDKMAMTGPGGVVLEADTPIEPFRAWAEIAKQNNTTVIMQINHPGRQVFKKMGGKVLSPSDVALNLGKHSGLFSQPKAMSEGEIEDVIARFVITAKRAEEAGFDGVEIHAAHGYLVSQFLSPLTNVRKDQWGGELQDRAKLLYDIIREVKNSCGKRFIVSVKLNSADFQRGGFDVADAIEVVKALNTKGLDFIELSGGSYEAPAMQGKSGDERTLAREAYFLTFAKQIAQHSRIPVMTTGGIKRLAVANEVLAANMDLVGIASALAFNPALINQWTVDQDTLGHIPATPWKDKTLSGLANMALVKRQLRRLGKGDTPNVNASPLLTLIMDQIRAAKLTKRYRKQYID</sequence>
<dbReference type="InterPro" id="IPR013785">
    <property type="entry name" value="Aldolase_TIM"/>
</dbReference>
<gene>
    <name evidence="4" type="ORF">GPAL_2586</name>
</gene>
<keyword evidence="5" id="KW-1185">Reference proteome</keyword>
<dbReference type="SUPFAM" id="SSF51395">
    <property type="entry name" value="FMN-linked oxidoreductases"/>
    <property type="match status" value="1"/>
</dbReference>
<keyword evidence="2" id="KW-0560">Oxidoreductase</keyword>
<keyword evidence="1" id="KW-0285">Flavoprotein</keyword>
<name>K6YZS1_9ALTE</name>
<evidence type="ECO:0000259" key="3">
    <source>
        <dbReference type="Pfam" id="PF00724"/>
    </source>
</evidence>
<dbReference type="InterPro" id="IPR051799">
    <property type="entry name" value="NADH_flavin_oxidoreductase"/>
</dbReference>
<dbReference type="CDD" id="cd04733">
    <property type="entry name" value="OYE_like_2_FMN"/>
    <property type="match status" value="1"/>
</dbReference>
<comment type="caution">
    <text evidence="4">The sequence shown here is derived from an EMBL/GenBank/DDBJ whole genome shotgun (WGS) entry which is preliminary data.</text>
</comment>
<protein>
    <submittedName>
        <fullName evidence="4">Probable FMN oxidoreductase</fullName>
    </submittedName>
</protein>
<organism evidence="4 5">
    <name type="scientific">Brumicola pallidula DSM 14239 = ACAM 615</name>
    <dbReference type="NCBI Taxonomy" id="1121922"/>
    <lineage>
        <taxon>Bacteria</taxon>
        <taxon>Pseudomonadati</taxon>
        <taxon>Pseudomonadota</taxon>
        <taxon>Gammaproteobacteria</taxon>
        <taxon>Alteromonadales</taxon>
        <taxon>Alteromonadaceae</taxon>
        <taxon>Brumicola</taxon>
    </lineage>
</organism>
<dbReference type="PANTHER" id="PTHR43656:SF2">
    <property type="entry name" value="BINDING OXIDOREDUCTASE, PUTATIVE (AFU_ORTHOLOGUE AFUA_2G08260)-RELATED"/>
    <property type="match status" value="1"/>
</dbReference>
<dbReference type="InterPro" id="IPR001155">
    <property type="entry name" value="OxRdtase_FMN_N"/>
</dbReference>
<dbReference type="Proteomes" id="UP000006251">
    <property type="component" value="Unassembled WGS sequence"/>
</dbReference>
<dbReference type="EMBL" id="BAEQ01000045">
    <property type="protein sequence ID" value="GAC29441.1"/>
    <property type="molecule type" value="Genomic_DNA"/>
</dbReference>
<evidence type="ECO:0000313" key="4">
    <source>
        <dbReference type="EMBL" id="GAC29441.1"/>
    </source>
</evidence>
<dbReference type="AlphaFoldDB" id="K6YZS1"/>
<dbReference type="PANTHER" id="PTHR43656">
    <property type="entry name" value="BINDING OXIDOREDUCTASE, PUTATIVE (AFU_ORTHOLOGUE AFUA_2G08260)-RELATED"/>
    <property type="match status" value="1"/>
</dbReference>
<dbReference type="Pfam" id="PF00724">
    <property type="entry name" value="Oxidored_FMN"/>
    <property type="match status" value="1"/>
</dbReference>
<accession>K6YZS1</accession>
<dbReference type="GO" id="GO:0010181">
    <property type="term" value="F:FMN binding"/>
    <property type="evidence" value="ECO:0007669"/>
    <property type="project" value="InterPro"/>
</dbReference>
<evidence type="ECO:0000313" key="5">
    <source>
        <dbReference type="Proteomes" id="UP000006251"/>
    </source>
</evidence>
<evidence type="ECO:0000256" key="2">
    <source>
        <dbReference type="ARBA" id="ARBA00023002"/>
    </source>
</evidence>
<dbReference type="Gene3D" id="3.20.20.70">
    <property type="entry name" value="Aldolase class I"/>
    <property type="match status" value="1"/>
</dbReference>